<dbReference type="InterPro" id="IPR000866">
    <property type="entry name" value="AhpC/TSA"/>
</dbReference>
<dbReference type="GO" id="GO:0017004">
    <property type="term" value="P:cytochrome complex assembly"/>
    <property type="evidence" value="ECO:0007669"/>
    <property type="project" value="UniProtKB-KW"/>
</dbReference>
<evidence type="ECO:0000256" key="3">
    <source>
        <dbReference type="ARBA" id="ARBA00022968"/>
    </source>
</evidence>
<dbReference type="InParanoid" id="E3J4M0"/>
<evidence type="ECO:0000313" key="8">
    <source>
        <dbReference type="Proteomes" id="UP000002484"/>
    </source>
</evidence>
<dbReference type="Gene3D" id="3.40.30.10">
    <property type="entry name" value="Glutaredoxin"/>
    <property type="match status" value="1"/>
</dbReference>
<dbReference type="Pfam" id="PF00578">
    <property type="entry name" value="AhpC-TSA"/>
    <property type="match status" value="1"/>
</dbReference>
<dbReference type="Proteomes" id="UP000002484">
    <property type="component" value="Chromosome"/>
</dbReference>
<dbReference type="GO" id="GO:0016491">
    <property type="term" value="F:oxidoreductase activity"/>
    <property type="evidence" value="ECO:0007669"/>
    <property type="project" value="InterPro"/>
</dbReference>
<keyword evidence="2" id="KW-0201">Cytochrome c-type biogenesis</keyword>
<protein>
    <submittedName>
        <fullName evidence="7">Redoxin domain protein</fullName>
    </submittedName>
</protein>
<keyword evidence="3" id="KW-0735">Signal-anchor</keyword>
<feature type="domain" description="Thioredoxin" evidence="6">
    <location>
        <begin position="76"/>
        <end position="213"/>
    </location>
</feature>
<dbReference type="GO" id="GO:0030313">
    <property type="term" value="C:cell envelope"/>
    <property type="evidence" value="ECO:0007669"/>
    <property type="project" value="UniProtKB-SubCell"/>
</dbReference>
<dbReference type="CDD" id="cd02966">
    <property type="entry name" value="TlpA_like_family"/>
    <property type="match status" value="1"/>
</dbReference>
<evidence type="ECO:0000256" key="1">
    <source>
        <dbReference type="ARBA" id="ARBA00004196"/>
    </source>
</evidence>
<dbReference type="AlphaFoldDB" id="E3J4M0"/>
<evidence type="ECO:0000259" key="6">
    <source>
        <dbReference type="PROSITE" id="PS51352"/>
    </source>
</evidence>
<organism evidence="7 8">
    <name type="scientific">Pseudofrankia inefficax (strain DSM 45817 / CECT 9037 / DDB 130130 / EuI1c)</name>
    <name type="common">Frankia inefficax</name>
    <dbReference type="NCBI Taxonomy" id="298654"/>
    <lineage>
        <taxon>Bacteria</taxon>
        <taxon>Bacillati</taxon>
        <taxon>Actinomycetota</taxon>
        <taxon>Actinomycetes</taxon>
        <taxon>Frankiales</taxon>
        <taxon>Frankiaceae</taxon>
        <taxon>Pseudofrankia</taxon>
    </lineage>
</organism>
<gene>
    <name evidence="7" type="ordered locus">FraEuI1c_6300</name>
</gene>
<dbReference type="HOGENOM" id="CLU_042529_11_1_11"/>
<dbReference type="SUPFAM" id="SSF52833">
    <property type="entry name" value="Thioredoxin-like"/>
    <property type="match status" value="1"/>
</dbReference>
<dbReference type="PROSITE" id="PS51352">
    <property type="entry name" value="THIOREDOXIN_2"/>
    <property type="match status" value="1"/>
</dbReference>
<evidence type="ECO:0000256" key="5">
    <source>
        <dbReference type="ARBA" id="ARBA00023284"/>
    </source>
</evidence>
<dbReference type="InterPro" id="IPR036249">
    <property type="entry name" value="Thioredoxin-like_sf"/>
</dbReference>
<dbReference type="PANTHER" id="PTHR42852:SF6">
    <property type="entry name" value="THIOL:DISULFIDE INTERCHANGE PROTEIN DSBE"/>
    <property type="match status" value="1"/>
</dbReference>
<dbReference type="RefSeq" id="WP_013427397.1">
    <property type="nucleotide sequence ID" value="NC_014666.1"/>
</dbReference>
<comment type="subcellular location">
    <subcellularLocation>
        <location evidence="1">Cell envelope</location>
    </subcellularLocation>
</comment>
<evidence type="ECO:0000256" key="4">
    <source>
        <dbReference type="ARBA" id="ARBA00023157"/>
    </source>
</evidence>
<evidence type="ECO:0000256" key="2">
    <source>
        <dbReference type="ARBA" id="ARBA00022748"/>
    </source>
</evidence>
<dbReference type="InterPro" id="IPR013766">
    <property type="entry name" value="Thioredoxin_domain"/>
</dbReference>
<keyword evidence="4" id="KW-1015">Disulfide bond</keyword>
<keyword evidence="3" id="KW-0812">Transmembrane</keyword>
<evidence type="ECO:0000313" key="7">
    <source>
        <dbReference type="EMBL" id="ADP84284.1"/>
    </source>
</evidence>
<dbReference type="PANTHER" id="PTHR42852">
    <property type="entry name" value="THIOL:DISULFIDE INTERCHANGE PROTEIN DSBE"/>
    <property type="match status" value="1"/>
</dbReference>
<keyword evidence="5" id="KW-0676">Redox-active center</keyword>
<sequence length="215" mass="22493">MAHILSDVLKSGRGVRIPAGRGPRGWRRAVLPSLALAVGIGSLGLSGCSSSANKVDASTGTFKFVPQAPGQDFAELGHRKAAPNLAGTTLTGTKLDLASFRGKIVVVNFWASWCSPCRAETPNLLQVSAQKPDVAFLGVDEREDVSPAQAFVRSYKVTYPSIVDKLGTLAAHWPVAVALPTTFVLDRNGDIAARFAGGVTAQSLGPVLDKLAAET</sequence>
<name>E3J4M0_PSEI1</name>
<accession>E3J4M0</accession>
<dbReference type="STRING" id="298654.FraEuI1c_6300"/>
<dbReference type="EMBL" id="CP002299">
    <property type="protein sequence ID" value="ADP84284.1"/>
    <property type="molecule type" value="Genomic_DNA"/>
</dbReference>
<proteinExistence type="predicted"/>
<dbReference type="KEGG" id="fri:FraEuI1c_6300"/>
<dbReference type="InterPro" id="IPR050553">
    <property type="entry name" value="Thioredoxin_ResA/DsbE_sf"/>
</dbReference>
<reference evidence="7 8" key="1">
    <citation type="submission" date="2010-10" db="EMBL/GenBank/DDBJ databases">
        <title>Complete sequence of Frankia sp. EuI1c.</title>
        <authorList>
            <consortium name="US DOE Joint Genome Institute"/>
            <person name="Lucas S."/>
            <person name="Copeland A."/>
            <person name="Lapidus A."/>
            <person name="Cheng J.-F."/>
            <person name="Bruce D."/>
            <person name="Goodwin L."/>
            <person name="Pitluck S."/>
            <person name="Chertkov O."/>
            <person name="Detter J.C."/>
            <person name="Han C."/>
            <person name="Tapia R."/>
            <person name="Land M."/>
            <person name="Hauser L."/>
            <person name="Jeffries C."/>
            <person name="Kyrpides N."/>
            <person name="Ivanova N."/>
            <person name="Mikhailova N."/>
            <person name="Beauchemin N."/>
            <person name="Sen A."/>
            <person name="Sur S.A."/>
            <person name="Gtari M."/>
            <person name="Wall L."/>
            <person name="Tisa L."/>
            <person name="Woyke T."/>
        </authorList>
    </citation>
    <scope>NUCLEOTIDE SEQUENCE [LARGE SCALE GENOMIC DNA]</scope>
    <source>
        <strain evidence="8">DSM 45817 / CECT 9037 / EuI1c</strain>
    </source>
</reference>
<keyword evidence="8" id="KW-1185">Reference proteome</keyword>
<dbReference type="eggNOG" id="COG0526">
    <property type="taxonomic scope" value="Bacteria"/>
</dbReference>
<dbReference type="GO" id="GO:0016209">
    <property type="term" value="F:antioxidant activity"/>
    <property type="evidence" value="ECO:0007669"/>
    <property type="project" value="InterPro"/>
</dbReference>